<dbReference type="Proteomes" id="UP000001422">
    <property type="component" value="Chromosome"/>
</dbReference>
<evidence type="ECO:0000256" key="4">
    <source>
        <dbReference type="ARBA" id="ARBA00022989"/>
    </source>
</evidence>
<evidence type="ECO:0000256" key="3">
    <source>
        <dbReference type="ARBA" id="ARBA00022692"/>
    </source>
</evidence>
<keyword evidence="9" id="KW-1185">Reference proteome</keyword>
<reference evidence="8 9" key="1">
    <citation type="journal article" date="2003" name="Nature">
        <title>The genome of a motile marine Synechococcus.</title>
        <authorList>
            <person name="Palenik B."/>
            <person name="Brahamsha B."/>
            <person name="Larimer F."/>
            <person name="Land M."/>
            <person name="Hauser L."/>
            <person name="Chain P."/>
            <person name="Lamerdin J."/>
            <person name="Regala W."/>
            <person name="Allen E.A."/>
            <person name="McCarren J."/>
            <person name="Paulsen I."/>
            <person name="Dufresne A."/>
            <person name="Partensky F."/>
            <person name="Webb E."/>
            <person name="Waterbury J."/>
        </authorList>
    </citation>
    <scope>NUCLEOTIDE SEQUENCE [LARGE SCALE GENOMIC DNA]</scope>
    <source>
        <strain evidence="8 9">WH8102</strain>
    </source>
</reference>
<dbReference type="InterPro" id="IPR018011">
    <property type="entry name" value="Carb_sulfotrans_8-10"/>
</dbReference>
<dbReference type="GO" id="GO:0016051">
    <property type="term" value="P:carbohydrate biosynthetic process"/>
    <property type="evidence" value="ECO:0007669"/>
    <property type="project" value="InterPro"/>
</dbReference>
<gene>
    <name evidence="8" type="ordered locus">SYNW0393</name>
</gene>
<dbReference type="KEGG" id="syw:SYNW0393"/>
<dbReference type="InterPro" id="IPR005331">
    <property type="entry name" value="Sulfotransferase"/>
</dbReference>
<evidence type="ECO:0000256" key="7">
    <source>
        <dbReference type="ARBA" id="ARBA00023180"/>
    </source>
</evidence>
<keyword evidence="5" id="KW-0333">Golgi apparatus</keyword>
<evidence type="ECO:0000256" key="6">
    <source>
        <dbReference type="ARBA" id="ARBA00023136"/>
    </source>
</evidence>
<sequence length="258" mass="30173">MSKSPRHFILFRDIPLLYGRVPKVANSSIKSALCKFLVQRPDGGIKTTADRFWREHTHGETQLVTPQQARRLRSSHFSFSFVRNPFDRLVASYNNKILEIDDVPLPMKTMGLRHGMAFDQFIEIVCKADPDLMDNHVRPQAEMLLSDNKLVPKFIGRMEHMTDHWRRLRRRMKLEGLPTLGAIPQKNVRREGRSDIRVLFHCTTLIDMVIERYEQDFKRFYSDYSLDLLLDGHPLNKLPPLQRGVVKAKKRQRVQISA</sequence>
<dbReference type="PANTHER" id="PTHR12137">
    <property type="entry name" value="CARBOHYDRATE SULFOTRANSFERASE"/>
    <property type="match status" value="1"/>
</dbReference>
<evidence type="ECO:0000256" key="5">
    <source>
        <dbReference type="ARBA" id="ARBA00023034"/>
    </source>
</evidence>
<evidence type="ECO:0000313" key="8">
    <source>
        <dbReference type="EMBL" id="CAE06908.1"/>
    </source>
</evidence>
<dbReference type="EMBL" id="BX569690">
    <property type="protein sequence ID" value="CAE06908.1"/>
    <property type="molecule type" value="Genomic_DNA"/>
</dbReference>
<keyword evidence="2" id="KW-0808">Transferase</keyword>
<dbReference type="eggNOG" id="ENOG5032ZZ3">
    <property type="taxonomic scope" value="Bacteria"/>
</dbReference>
<keyword evidence="7" id="KW-0325">Glycoprotein</keyword>
<dbReference type="RefSeq" id="WP_011127267.1">
    <property type="nucleotide sequence ID" value="NC_005070.1"/>
</dbReference>
<proteinExistence type="predicted"/>
<dbReference type="PANTHER" id="PTHR12137:SF54">
    <property type="entry name" value="CARBOHYDRATE SULFOTRANSFERASE"/>
    <property type="match status" value="1"/>
</dbReference>
<dbReference type="AlphaFoldDB" id="Q7U965"/>
<organism evidence="8 9">
    <name type="scientific">Parasynechococcus marenigrum (strain WH8102)</name>
    <dbReference type="NCBI Taxonomy" id="84588"/>
    <lineage>
        <taxon>Bacteria</taxon>
        <taxon>Bacillati</taxon>
        <taxon>Cyanobacteriota</taxon>
        <taxon>Cyanophyceae</taxon>
        <taxon>Synechococcales</taxon>
        <taxon>Prochlorococcaceae</taxon>
        <taxon>Parasynechococcus</taxon>
        <taxon>Parasynechococcus marenigrum</taxon>
    </lineage>
</organism>
<evidence type="ECO:0000256" key="2">
    <source>
        <dbReference type="ARBA" id="ARBA00022679"/>
    </source>
</evidence>
<comment type="subcellular location">
    <subcellularLocation>
        <location evidence="1">Golgi apparatus membrane</location>
        <topology evidence="1">Single-pass type II membrane protein</topology>
    </subcellularLocation>
</comment>
<dbReference type="GO" id="GO:0016020">
    <property type="term" value="C:membrane"/>
    <property type="evidence" value="ECO:0007669"/>
    <property type="project" value="InterPro"/>
</dbReference>
<keyword evidence="3" id="KW-0812">Transmembrane</keyword>
<keyword evidence="4" id="KW-1133">Transmembrane helix</keyword>
<evidence type="ECO:0000313" key="9">
    <source>
        <dbReference type="Proteomes" id="UP000001422"/>
    </source>
</evidence>
<evidence type="ECO:0000256" key="1">
    <source>
        <dbReference type="ARBA" id="ARBA00004323"/>
    </source>
</evidence>
<evidence type="ECO:0008006" key="10">
    <source>
        <dbReference type="Google" id="ProtNLM"/>
    </source>
</evidence>
<protein>
    <recommendedName>
        <fullName evidence="10">Carbohydrate sulfotransferase</fullName>
    </recommendedName>
</protein>
<name>Q7U965_PARMW</name>
<dbReference type="Pfam" id="PF03567">
    <property type="entry name" value="Sulfotransfer_2"/>
    <property type="match status" value="1"/>
</dbReference>
<dbReference type="HOGENOM" id="CLU_094945_2_0_3"/>
<accession>Q7U965</accession>
<keyword evidence="6" id="KW-0472">Membrane</keyword>
<dbReference type="STRING" id="84588.SYNW0393"/>
<dbReference type="GO" id="GO:0008146">
    <property type="term" value="F:sulfotransferase activity"/>
    <property type="evidence" value="ECO:0007669"/>
    <property type="project" value="InterPro"/>
</dbReference>